<reference evidence="2 3" key="1">
    <citation type="journal article" date="2019" name="Int. J. Syst. Evol. Microbiol.">
        <title>The Global Catalogue of Microorganisms (GCM) 10K type strain sequencing project: providing services to taxonomists for standard genome sequencing and annotation.</title>
        <authorList>
            <consortium name="The Broad Institute Genomics Platform"/>
            <consortium name="The Broad Institute Genome Sequencing Center for Infectious Disease"/>
            <person name="Wu L."/>
            <person name="Ma J."/>
        </authorList>
    </citation>
    <scope>NUCLEOTIDE SEQUENCE [LARGE SCALE GENOMIC DNA]</scope>
    <source>
        <strain evidence="2 3">PSR21</strain>
    </source>
</reference>
<dbReference type="RefSeq" id="WP_276304307.1">
    <property type="nucleotide sequence ID" value="NZ_CP119992.1"/>
</dbReference>
<evidence type="ECO:0000313" key="2">
    <source>
        <dbReference type="EMBL" id="MFC7316435.1"/>
    </source>
</evidence>
<dbReference type="Proteomes" id="UP001596547">
    <property type="component" value="Unassembled WGS sequence"/>
</dbReference>
<evidence type="ECO:0000256" key="1">
    <source>
        <dbReference type="SAM" id="Phobius"/>
    </source>
</evidence>
<feature type="transmembrane region" description="Helical" evidence="1">
    <location>
        <begin position="12"/>
        <end position="31"/>
    </location>
</feature>
<keyword evidence="1" id="KW-0812">Transmembrane</keyword>
<evidence type="ECO:0000313" key="3">
    <source>
        <dbReference type="Proteomes" id="UP001596547"/>
    </source>
</evidence>
<comment type="caution">
    <text evidence="2">The sequence shown here is derived from an EMBL/GenBank/DDBJ whole genome shotgun (WGS) entry which is preliminary data.</text>
</comment>
<dbReference type="GeneID" id="79313846"/>
<feature type="transmembrane region" description="Helical" evidence="1">
    <location>
        <begin position="67"/>
        <end position="84"/>
    </location>
</feature>
<sequence>MRSRVGTTAGVAQALAVAGGIAFLLAGGIGIRTLAGVSVTVLALASLAAGVLLGSVRSWTGGRRRQAVAEGVGTLGFVLVLLGATAPDEALSLVGGGLVAVAGVRFLAAGRSPPG</sequence>
<feature type="transmembrane region" description="Helical" evidence="1">
    <location>
        <begin position="37"/>
        <end position="55"/>
    </location>
</feature>
<keyword evidence="1" id="KW-0472">Membrane</keyword>
<evidence type="ECO:0008006" key="4">
    <source>
        <dbReference type="Google" id="ProtNLM"/>
    </source>
</evidence>
<dbReference type="EMBL" id="JBHTBF010000002">
    <property type="protein sequence ID" value="MFC7316435.1"/>
    <property type="molecule type" value="Genomic_DNA"/>
</dbReference>
<proteinExistence type="predicted"/>
<dbReference type="AlphaFoldDB" id="A0ABD6A7R7"/>
<name>A0ABD6A7R7_9EURY</name>
<keyword evidence="1" id="KW-1133">Transmembrane helix</keyword>
<protein>
    <recommendedName>
        <fullName evidence="4">Integral membrane protein</fullName>
    </recommendedName>
</protein>
<organism evidence="2 3">
    <name type="scientific">Halomarina halobia</name>
    <dbReference type="NCBI Taxonomy" id="3033386"/>
    <lineage>
        <taxon>Archaea</taxon>
        <taxon>Methanobacteriati</taxon>
        <taxon>Methanobacteriota</taxon>
        <taxon>Stenosarchaea group</taxon>
        <taxon>Halobacteria</taxon>
        <taxon>Halobacteriales</taxon>
        <taxon>Natronomonadaceae</taxon>
        <taxon>Halomarina</taxon>
    </lineage>
</organism>
<keyword evidence="3" id="KW-1185">Reference proteome</keyword>
<accession>A0ABD6A7R7</accession>
<feature type="transmembrane region" description="Helical" evidence="1">
    <location>
        <begin position="90"/>
        <end position="108"/>
    </location>
</feature>
<gene>
    <name evidence="2" type="ORF">ACFQPE_06435</name>
</gene>